<feature type="domain" description="DUF5641" evidence="1">
    <location>
        <begin position="32"/>
        <end position="77"/>
    </location>
</feature>
<organism evidence="2 3">
    <name type="scientific">Trichonephila inaurata madagascariensis</name>
    <dbReference type="NCBI Taxonomy" id="2747483"/>
    <lineage>
        <taxon>Eukaryota</taxon>
        <taxon>Metazoa</taxon>
        <taxon>Ecdysozoa</taxon>
        <taxon>Arthropoda</taxon>
        <taxon>Chelicerata</taxon>
        <taxon>Arachnida</taxon>
        <taxon>Araneae</taxon>
        <taxon>Araneomorphae</taxon>
        <taxon>Entelegynae</taxon>
        <taxon>Araneoidea</taxon>
        <taxon>Nephilidae</taxon>
        <taxon>Trichonephila</taxon>
        <taxon>Trichonephila inaurata</taxon>
    </lineage>
</organism>
<dbReference type="EMBL" id="BMAV01026266">
    <property type="protein sequence ID" value="GFS48755.1"/>
    <property type="molecule type" value="Genomic_DNA"/>
</dbReference>
<gene>
    <name evidence="2" type="ORF">TNIN_487231</name>
</gene>
<name>A0A8X6IKI1_9ARAC</name>
<dbReference type="OrthoDB" id="8036689at2759"/>
<keyword evidence="3" id="KW-1185">Reference proteome</keyword>
<dbReference type="AlphaFoldDB" id="A0A8X6IKI1"/>
<evidence type="ECO:0000313" key="2">
    <source>
        <dbReference type="EMBL" id="GFS48755.1"/>
    </source>
</evidence>
<protein>
    <recommendedName>
        <fullName evidence="1">DUF5641 domain-containing protein</fullName>
    </recommendedName>
</protein>
<evidence type="ECO:0000313" key="3">
    <source>
        <dbReference type="Proteomes" id="UP000886998"/>
    </source>
</evidence>
<comment type="caution">
    <text evidence="2">The sequence shown here is derived from an EMBL/GenBank/DDBJ whole genome shotgun (WGS) entry which is preliminary data.</text>
</comment>
<dbReference type="Pfam" id="PF18701">
    <property type="entry name" value="DUF5641"/>
    <property type="match status" value="1"/>
</dbReference>
<reference evidence="2" key="1">
    <citation type="submission" date="2020-08" db="EMBL/GenBank/DDBJ databases">
        <title>Multicomponent nature underlies the extraordinary mechanical properties of spider dragline silk.</title>
        <authorList>
            <person name="Kono N."/>
            <person name="Nakamura H."/>
            <person name="Mori M."/>
            <person name="Yoshida Y."/>
            <person name="Ohtoshi R."/>
            <person name="Malay A.D."/>
            <person name="Moran D.A.P."/>
            <person name="Tomita M."/>
            <person name="Numata K."/>
            <person name="Arakawa K."/>
        </authorList>
    </citation>
    <scope>NUCLEOTIDE SEQUENCE</scope>
</reference>
<proteinExistence type="predicted"/>
<dbReference type="Proteomes" id="UP000886998">
    <property type="component" value="Unassembled WGS sequence"/>
</dbReference>
<accession>A0A8X6IKI1</accession>
<dbReference type="InterPro" id="IPR040676">
    <property type="entry name" value="DUF5641"/>
</dbReference>
<sequence>MEYVIQRLLSSPSGIAGPRRIYIDFNLDPSGGELRIGDRVIIKKEQTAPFNWTLGRINELFFEPDQKVRVVSVNTKYGDK</sequence>
<evidence type="ECO:0000259" key="1">
    <source>
        <dbReference type="Pfam" id="PF18701"/>
    </source>
</evidence>